<keyword evidence="2" id="KW-1185">Reference proteome</keyword>
<dbReference type="GeneID" id="14477185"/>
<evidence type="ECO:0000313" key="1">
    <source>
        <dbReference type="EMBL" id="AGC34316.1"/>
    </source>
</evidence>
<protein>
    <submittedName>
        <fullName evidence="1">Uncharacterized protein</fullName>
    </submittedName>
</protein>
<dbReference type="RefSeq" id="YP_007379126.1">
    <property type="nucleotide sequence ID" value="NC_020159.1"/>
</dbReference>
<dbReference type="KEGG" id="vg:14477185"/>
<dbReference type="Proteomes" id="UP000011138">
    <property type="component" value="Segment"/>
</dbReference>
<dbReference type="EMBL" id="KC117376">
    <property type="protein sequence ID" value="AGC34316.1"/>
    <property type="molecule type" value="Genomic_DNA"/>
</dbReference>
<evidence type="ECO:0000313" key="2">
    <source>
        <dbReference type="Proteomes" id="UP000011138"/>
    </source>
</evidence>
<gene>
    <name evidence="1" type="primary">47</name>
    <name evidence="1" type="ORF">HSTV2_47</name>
</gene>
<accession>L7THK2</accession>
<sequence>MSNIEINDADSTALLSLLDLCIEADRPKTAFYLDDESIERVEELRSVIAEQVSDEAAEVVA</sequence>
<proteinExistence type="predicted"/>
<reference evidence="1 2" key="1">
    <citation type="journal article" date="2013" name="J. Virol.">
        <title>Insights into head-tailed viruses infecting extremely halophilic archaea.</title>
        <authorList>
            <person name="Pietila M.K."/>
            <person name="Laurinmaki P."/>
            <person name="Russell D.A."/>
            <person name="Ko C.C."/>
            <person name="Jacobs-Sera D."/>
            <person name="Butcher S.J."/>
            <person name="Bamford D.H."/>
            <person name="Hendrix R.W."/>
        </authorList>
    </citation>
    <scope>NUCLEOTIDE SEQUENCE [LARGE SCALE GENOMIC DNA]</scope>
</reference>
<organism evidence="1 2">
    <name type="scientific">Halorubrum sodomense tailed virus 2</name>
    <dbReference type="NCBI Taxonomy" id="1262527"/>
    <lineage>
        <taxon>Viruses</taxon>
        <taxon>Duplodnaviria</taxon>
        <taxon>Heunggongvirae</taxon>
        <taxon>Uroviricota</taxon>
        <taxon>Caudoviricetes</taxon>
        <taxon>Thumleimavirales</taxon>
        <taxon>Hafunaviridae</taxon>
        <taxon>Mincapvirus</taxon>
        <taxon>Mincapvirus eilatense</taxon>
        <taxon>Mincapvirus HSTV2</taxon>
    </lineage>
</organism>
<name>L7THK2_9CAUD</name>
<dbReference type="OrthoDB" id="38980at10239"/>